<accession>A0AB37UC17</accession>
<protein>
    <submittedName>
        <fullName evidence="1">Uncharacterized protein</fullName>
    </submittedName>
</protein>
<sequence>MDEERKPTELHPKIEAILDELGTSDSECENHCRELFFNGEYDNVKQFRLKDLQSSYYRCLSFLASAVSVSKSPNQSNLPTILAEACEACADYKREETLRKLSAVFNSLH</sequence>
<dbReference type="RefSeq" id="WP_106168350.1">
    <property type="nucleotide sequence ID" value="NZ_JAVKZF010000004.1"/>
</dbReference>
<comment type="caution">
    <text evidence="1">The sequence shown here is derived from an EMBL/GenBank/DDBJ whole genome shotgun (WGS) entry which is preliminary data.</text>
</comment>
<dbReference type="EMBL" id="RSCK01000079">
    <property type="protein sequence ID" value="RUT05340.1"/>
    <property type="molecule type" value="Genomic_DNA"/>
</dbReference>
<organism evidence="1 2">
    <name type="scientific">Chroococcidiopsis cubana SAG 39.79</name>
    <dbReference type="NCBI Taxonomy" id="388085"/>
    <lineage>
        <taxon>Bacteria</taxon>
        <taxon>Bacillati</taxon>
        <taxon>Cyanobacteriota</taxon>
        <taxon>Cyanophyceae</taxon>
        <taxon>Chroococcidiopsidales</taxon>
        <taxon>Chroococcidiopsidaceae</taxon>
        <taxon>Chroococcidiopsis</taxon>
    </lineage>
</organism>
<evidence type="ECO:0000313" key="1">
    <source>
        <dbReference type="EMBL" id="RUT05340.1"/>
    </source>
</evidence>
<reference evidence="1 2" key="1">
    <citation type="journal article" date="2019" name="Genome Biol. Evol.">
        <title>Day and night: Metabolic profiles and evolutionary relationships of six axenic non-marine cyanobacteria.</title>
        <authorList>
            <person name="Will S.E."/>
            <person name="Henke P."/>
            <person name="Boedeker C."/>
            <person name="Huang S."/>
            <person name="Brinkmann H."/>
            <person name="Rohde M."/>
            <person name="Jarek M."/>
            <person name="Friedl T."/>
            <person name="Seufert S."/>
            <person name="Schumacher M."/>
            <person name="Overmann J."/>
            <person name="Neumann-Schaal M."/>
            <person name="Petersen J."/>
        </authorList>
    </citation>
    <scope>NUCLEOTIDE SEQUENCE [LARGE SCALE GENOMIC DNA]</scope>
    <source>
        <strain evidence="1 2">SAG 39.79</strain>
    </source>
</reference>
<dbReference type="Proteomes" id="UP000282574">
    <property type="component" value="Unassembled WGS sequence"/>
</dbReference>
<dbReference type="AlphaFoldDB" id="A0AB37UC17"/>
<evidence type="ECO:0000313" key="2">
    <source>
        <dbReference type="Proteomes" id="UP000282574"/>
    </source>
</evidence>
<gene>
    <name evidence="1" type="ORF">DSM107010_56120</name>
</gene>
<keyword evidence="2" id="KW-1185">Reference proteome</keyword>
<name>A0AB37UC17_9CYAN</name>
<proteinExistence type="predicted"/>